<organism evidence="2">
    <name type="scientific">Haemonchus placei</name>
    <name type="common">Barber's pole worm</name>
    <dbReference type="NCBI Taxonomy" id="6290"/>
    <lineage>
        <taxon>Eukaryota</taxon>
        <taxon>Metazoa</taxon>
        <taxon>Ecdysozoa</taxon>
        <taxon>Nematoda</taxon>
        <taxon>Chromadorea</taxon>
        <taxon>Rhabditida</taxon>
        <taxon>Rhabditina</taxon>
        <taxon>Rhabditomorpha</taxon>
        <taxon>Strongyloidea</taxon>
        <taxon>Trichostrongylidae</taxon>
        <taxon>Haemonchus</taxon>
    </lineage>
</organism>
<keyword evidence="1" id="KW-0812">Transmembrane</keyword>
<dbReference type="AlphaFoldDB" id="A0A158QJT3"/>
<feature type="transmembrane region" description="Helical" evidence="1">
    <location>
        <begin position="109"/>
        <end position="127"/>
    </location>
</feature>
<reference evidence="2" key="1">
    <citation type="submission" date="2016-04" db="UniProtKB">
        <authorList>
            <consortium name="WormBaseParasite"/>
        </authorList>
    </citation>
    <scope>IDENTIFICATION</scope>
</reference>
<keyword evidence="1" id="KW-1133">Transmembrane helix</keyword>
<proteinExistence type="predicted"/>
<accession>A0A158QJT3</accession>
<evidence type="ECO:0000313" key="2">
    <source>
        <dbReference type="WBParaSite" id="HPLM_0000334101-mRNA-1"/>
    </source>
</evidence>
<dbReference type="WBParaSite" id="HPLM_0000334101-mRNA-1">
    <property type="protein sequence ID" value="HPLM_0000334101-mRNA-1"/>
    <property type="gene ID" value="HPLM_0000334101"/>
</dbReference>
<sequence>LGLVNTLGGGGGGIINGAGGWDMKSWWELDDLSVVLSFLCNCSPSDSVELLLQRCTSNFFSLSPLFPGVAIFLFLPPSISATLQFSTDSSLLTICSPEPFVSLRFGSETLYFFFFVTVLISSTIVFSRPSRSREMYLVLISFFSTRKYSPTFNEELELEPLDDESEEC</sequence>
<name>A0A158QJT3_HAEPC</name>
<evidence type="ECO:0000256" key="1">
    <source>
        <dbReference type="SAM" id="Phobius"/>
    </source>
</evidence>
<keyword evidence="1" id="KW-0472">Membrane</keyword>
<protein>
    <submittedName>
        <fullName evidence="2">Secreted protein</fullName>
    </submittedName>
</protein>
<feature type="transmembrane region" description="Helical" evidence="1">
    <location>
        <begin position="59"/>
        <end position="79"/>
    </location>
</feature>